<evidence type="ECO:0000259" key="1">
    <source>
        <dbReference type="Pfam" id="PF18738"/>
    </source>
</evidence>
<accession>A0A8S3SXJ8</accession>
<dbReference type="Proteomes" id="UP000683360">
    <property type="component" value="Unassembled WGS sequence"/>
</dbReference>
<dbReference type="EMBL" id="CAJPWZ010001861">
    <property type="protein sequence ID" value="CAG2225822.1"/>
    <property type="molecule type" value="Genomic_DNA"/>
</dbReference>
<reference evidence="2" key="1">
    <citation type="submission" date="2021-03" db="EMBL/GenBank/DDBJ databases">
        <authorList>
            <person name="Bekaert M."/>
        </authorList>
    </citation>
    <scope>NUCLEOTIDE SEQUENCE</scope>
</reference>
<feature type="domain" description="DZIP3-like HEPN" evidence="1">
    <location>
        <begin position="4"/>
        <end position="81"/>
    </location>
</feature>
<sequence length="202" mass="22811">MECLLKNFTDLDIQDSLPRETNLSTAADISRIKFYRNYIVYTVVRVTDIIFLEIWNCVVKAILRLVPDLKSEIDALKTATLFDDIPFWRNIKKHNQHLLTVSQNLETLDDHSTTENPDFFPYAGTTEDFHKLLSTGTYESFENRVFLCGSCACGKSTLASVLIGSPIPLTWKSTDGLVIHFGRNGINLDTYAMVPLNEGNAV</sequence>
<name>A0A8S3SXJ8_MYTED</name>
<dbReference type="Pfam" id="PF18738">
    <property type="entry name" value="HEPN_DZIP3"/>
    <property type="match status" value="1"/>
</dbReference>
<dbReference type="OrthoDB" id="6197554at2759"/>
<dbReference type="AlphaFoldDB" id="A0A8S3SXJ8"/>
<protein>
    <recommendedName>
        <fullName evidence="1">DZIP3-like HEPN domain-containing protein</fullName>
    </recommendedName>
</protein>
<comment type="caution">
    <text evidence="2">The sequence shown here is derived from an EMBL/GenBank/DDBJ whole genome shotgun (WGS) entry which is preliminary data.</text>
</comment>
<organism evidence="2 3">
    <name type="scientific">Mytilus edulis</name>
    <name type="common">Blue mussel</name>
    <dbReference type="NCBI Taxonomy" id="6550"/>
    <lineage>
        <taxon>Eukaryota</taxon>
        <taxon>Metazoa</taxon>
        <taxon>Spiralia</taxon>
        <taxon>Lophotrochozoa</taxon>
        <taxon>Mollusca</taxon>
        <taxon>Bivalvia</taxon>
        <taxon>Autobranchia</taxon>
        <taxon>Pteriomorphia</taxon>
        <taxon>Mytilida</taxon>
        <taxon>Mytiloidea</taxon>
        <taxon>Mytilidae</taxon>
        <taxon>Mytilinae</taxon>
        <taxon>Mytilus</taxon>
    </lineage>
</organism>
<keyword evidence="3" id="KW-1185">Reference proteome</keyword>
<proteinExistence type="predicted"/>
<evidence type="ECO:0000313" key="2">
    <source>
        <dbReference type="EMBL" id="CAG2225822.1"/>
    </source>
</evidence>
<dbReference type="InterPro" id="IPR041249">
    <property type="entry name" value="HEPN_DZIP3"/>
</dbReference>
<evidence type="ECO:0000313" key="3">
    <source>
        <dbReference type="Proteomes" id="UP000683360"/>
    </source>
</evidence>
<gene>
    <name evidence="2" type="ORF">MEDL_38925</name>
</gene>